<keyword evidence="1" id="KW-0812">Transmembrane</keyword>
<evidence type="ECO:0000259" key="2">
    <source>
        <dbReference type="Pfam" id="PF12697"/>
    </source>
</evidence>
<dbReference type="STRING" id="353153.Q4CWX5"/>
<dbReference type="RefSeq" id="XP_806624.1">
    <property type="nucleotide sequence ID" value="XM_801531.1"/>
</dbReference>
<dbReference type="KEGG" id="tcr:508731.20"/>
<keyword evidence="1" id="KW-0472">Membrane</keyword>
<evidence type="ECO:0000313" key="4">
    <source>
        <dbReference type="Proteomes" id="UP000002296"/>
    </source>
</evidence>
<dbReference type="InterPro" id="IPR050228">
    <property type="entry name" value="Carboxylesterase_BioH"/>
</dbReference>
<feature type="domain" description="AB hydrolase-1" evidence="2">
    <location>
        <begin position="86"/>
        <end position="435"/>
    </location>
</feature>
<dbReference type="PANTHER" id="PTHR43194">
    <property type="entry name" value="HYDROLASE ALPHA/BETA FOLD FAMILY"/>
    <property type="match status" value="1"/>
</dbReference>
<dbReference type="EMBL" id="AAHK01001594">
    <property type="protein sequence ID" value="EAN84773.1"/>
    <property type="molecule type" value="Genomic_DNA"/>
</dbReference>
<dbReference type="Gene3D" id="3.40.50.1820">
    <property type="entry name" value="alpha/beta hydrolase"/>
    <property type="match status" value="1"/>
</dbReference>
<dbReference type="eggNOG" id="KOG2382">
    <property type="taxonomic scope" value="Eukaryota"/>
</dbReference>
<dbReference type="AlphaFoldDB" id="Q4CWX5"/>
<dbReference type="InterPro" id="IPR029058">
    <property type="entry name" value="AB_hydrolase_fold"/>
</dbReference>
<gene>
    <name evidence="3" type="ORF">Tc00.1047053508731.20</name>
</gene>
<dbReference type="InParanoid" id="Q4CWX5"/>
<dbReference type="SMR" id="Q4CWX5"/>
<comment type="caution">
    <text evidence="3">The sequence shown here is derived from an EMBL/GenBank/DDBJ whole genome shotgun (WGS) entry which is preliminary data.</text>
</comment>
<dbReference type="GeneID" id="3536683"/>
<protein>
    <recommendedName>
        <fullName evidence="2">AB hydrolase-1 domain-containing protein</fullName>
    </recommendedName>
</protein>
<dbReference type="InterPro" id="IPR000073">
    <property type="entry name" value="AB_hydrolase_1"/>
</dbReference>
<dbReference type="PANTHER" id="PTHR43194:SF2">
    <property type="entry name" value="PEROXISOMAL MEMBRANE PROTEIN LPX1"/>
    <property type="match status" value="1"/>
</dbReference>
<keyword evidence="1" id="KW-1133">Transmembrane helix</keyword>
<proteinExistence type="predicted"/>
<dbReference type="Proteomes" id="UP000002296">
    <property type="component" value="Unassembled WGS sequence"/>
</dbReference>
<sequence>MELDVYSSLRPHVIYIYIYIYIYICLCVCVRCLMLLLKLPSFFFFFCWAEGKGLPHFLSLLCVPPMKNLTYKTVRGGAWGKTSSRVVIAHGLLGNSSNWATVSRRLAEHDLLRSKLHEIDMLDMRNHGNSPHASPHTNAVLASDLEVFTLQRQAVASPPDDGGVVLIGHSMGGLALMAILLRRANESSLLLPSMEELQMRLARGDYYGWKDEQGFAQEMRSVNESMGFPAQQPLDALFGCKEAVSPASSRHSPKKEQKRGPRVNAAVVVDIAPTSRVGSQSARAQSVAVTLDAMARADLSRMTSIRDATEELERVGVREKAMRDFLLTNLILDSKTGKSKWRCNLPVLCTDYNRMELGLLDWFLNAPVEGGCSDGGMVAPTRCAIPTLFVFGSESPYNRPEDRLLIDRFFSNVTQAEVVGAGHFVHYEKMQEFVETVAPFLARYLLNTEKGGK</sequence>
<dbReference type="SUPFAM" id="SSF53474">
    <property type="entry name" value="alpha/beta-Hydrolases"/>
    <property type="match status" value="1"/>
</dbReference>
<dbReference type="Pfam" id="PF12697">
    <property type="entry name" value="Abhydrolase_6"/>
    <property type="match status" value="1"/>
</dbReference>
<accession>Q4CWX5</accession>
<name>Q4CWX5_TRYCC</name>
<dbReference type="PaxDb" id="353153-Q4CWX5"/>
<reference evidence="3 4" key="1">
    <citation type="journal article" date="2005" name="Science">
        <title>The genome sequence of Trypanosoma cruzi, etiologic agent of Chagas disease.</title>
        <authorList>
            <person name="El-Sayed N.M."/>
            <person name="Myler P.J."/>
            <person name="Bartholomeu D.C."/>
            <person name="Nilsson D."/>
            <person name="Aggarwal G."/>
            <person name="Tran A.N."/>
            <person name="Ghedin E."/>
            <person name="Worthey E.A."/>
            <person name="Delcher A.L."/>
            <person name="Blandin G."/>
            <person name="Westenberger S.J."/>
            <person name="Caler E."/>
            <person name="Cerqueira G.C."/>
            <person name="Branche C."/>
            <person name="Haas B."/>
            <person name="Anupama A."/>
            <person name="Arner E."/>
            <person name="Aslund L."/>
            <person name="Attipoe P."/>
            <person name="Bontempi E."/>
            <person name="Bringaud F."/>
            <person name="Burton P."/>
            <person name="Cadag E."/>
            <person name="Campbell D.A."/>
            <person name="Carrington M."/>
            <person name="Crabtree J."/>
            <person name="Darban H."/>
            <person name="da Silveira J.F."/>
            <person name="de Jong P."/>
            <person name="Edwards K."/>
            <person name="Englund P.T."/>
            <person name="Fazelina G."/>
            <person name="Feldblyum T."/>
            <person name="Ferella M."/>
            <person name="Frasch A.C."/>
            <person name="Gull K."/>
            <person name="Horn D."/>
            <person name="Hou L."/>
            <person name="Huang Y."/>
            <person name="Kindlund E."/>
            <person name="Klingbeil M."/>
            <person name="Kluge S."/>
            <person name="Koo H."/>
            <person name="Lacerda D."/>
            <person name="Levin M.J."/>
            <person name="Lorenzi H."/>
            <person name="Louie T."/>
            <person name="Machado C.R."/>
            <person name="McCulloch R."/>
            <person name="McKenna A."/>
            <person name="Mizuno Y."/>
            <person name="Mottram J.C."/>
            <person name="Nelson S."/>
            <person name="Ochaya S."/>
            <person name="Osoegawa K."/>
            <person name="Pai G."/>
            <person name="Parsons M."/>
            <person name="Pentony M."/>
            <person name="Pettersson U."/>
            <person name="Pop M."/>
            <person name="Ramirez J.L."/>
            <person name="Rinta J."/>
            <person name="Robertson L."/>
            <person name="Salzberg S.L."/>
            <person name="Sanchez D.O."/>
            <person name="Seyler A."/>
            <person name="Sharma R."/>
            <person name="Shetty J."/>
            <person name="Simpson A.J."/>
            <person name="Sisk E."/>
            <person name="Tammi M.T."/>
            <person name="Tarleton R."/>
            <person name="Teixeira S."/>
            <person name="Van Aken S."/>
            <person name="Vogt C."/>
            <person name="Ward P.N."/>
            <person name="Wickstead B."/>
            <person name="Wortman J."/>
            <person name="White O."/>
            <person name="Fraser C.M."/>
            <person name="Stuart K.D."/>
            <person name="Andersson B."/>
        </authorList>
    </citation>
    <scope>NUCLEOTIDE SEQUENCE [LARGE SCALE GENOMIC DNA]</scope>
    <source>
        <strain evidence="3 4">CL Brener</strain>
    </source>
</reference>
<feature type="transmembrane region" description="Helical" evidence="1">
    <location>
        <begin position="12"/>
        <end position="37"/>
    </location>
</feature>
<keyword evidence="4" id="KW-1185">Reference proteome</keyword>
<organism evidence="3 4">
    <name type="scientific">Trypanosoma cruzi (strain CL Brener)</name>
    <dbReference type="NCBI Taxonomy" id="353153"/>
    <lineage>
        <taxon>Eukaryota</taxon>
        <taxon>Discoba</taxon>
        <taxon>Euglenozoa</taxon>
        <taxon>Kinetoplastea</taxon>
        <taxon>Metakinetoplastina</taxon>
        <taxon>Trypanosomatida</taxon>
        <taxon>Trypanosomatidae</taxon>
        <taxon>Trypanosoma</taxon>
        <taxon>Schizotrypanum</taxon>
    </lineage>
</organism>
<evidence type="ECO:0000313" key="3">
    <source>
        <dbReference type="EMBL" id="EAN84773.1"/>
    </source>
</evidence>
<evidence type="ECO:0000256" key="1">
    <source>
        <dbReference type="SAM" id="Phobius"/>
    </source>
</evidence>